<feature type="transmembrane region" description="Helical" evidence="1">
    <location>
        <begin position="183"/>
        <end position="205"/>
    </location>
</feature>
<feature type="transmembrane region" description="Helical" evidence="1">
    <location>
        <begin position="374"/>
        <end position="393"/>
    </location>
</feature>
<name>A0A7X0HNK1_9BACI</name>
<evidence type="ECO:0000256" key="1">
    <source>
        <dbReference type="SAM" id="Phobius"/>
    </source>
</evidence>
<sequence length="435" mass="47455">MCFLFLVQYFAQFQWLQYLVVIMALFAFIGSILNANRMPGILGLVMMGVGIGVELLKGTGFSGISEGIFLILPLLCLITLAPLLSIPLKIGGFFKSVSHLLHNLLSQPKKMYAGITGTLFFLSPILNLASVRIINEFLEDLKLPSALTAKSYVVGFATASMWSPYFASVSLMIHYLHISYEEFILYGLGFSILSLVIGNLLFALWERRHPFAGSSAAIVPLDKADRYQLIKLILFVACLMGVCLLVEELTNWSMIVIVCLLAVIVPLLFAVKRGNWKRMPPLLKDFRDRNVPLMSNEIVLFMSAGMLAFSLKGTTVMNGVSDLLAGLANQSFFLFAFALILIVLCITYIGIHQIAVIGALAMQLSVVDLGVSNLAVALILLLSWAISMSLSPFSGLNLLVSRFSRLSGRSVGLGANGLHSFVVAFISIAIISLIA</sequence>
<evidence type="ECO:0000313" key="2">
    <source>
        <dbReference type="EMBL" id="MBB6443994.1"/>
    </source>
</evidence>
<feature type="transmembrane region" description="Helical" evidence="1">
    <location>
        <begin position="39"/>
        <end position="56"/>
    </location>
</feature>
<keyword evidence="1" id="KW-0472">Membrane</keyword>
<organism evidence="2 3">
    <name type="scientific">Bacillus benzoevorans</name>
    <dbReference type="NCBI Taxonomy" id="1456"/>
    <lineage>
        <taxon>Bacteria</taxon>
        <taxon>Bacillati</taxon>
        <taxon>Bacillota</taxon>
        <taxon>Bacilli</taxon>
        <taxon>Bacillales</taxon>
        <taxon>Bacillaceae</taxon>
        <taxon>Bacillus</taxon>
    </lineage>
</organism>
<dbReference type="Proteomes" id="UP000531594">
    <property type="component" value="Unassembled WGS sequence"/>
</dbReference>
<feature type="transmembrane region" description="Helical" evidence="1">
    <location>
        <begin position="331"/>
        <end position="362"/>
    </location>
</feature>
<proteinExistence type="predicted"/>
<feature type="transmembrane region" description="Helical" evidence="1">
    <location>
        <begin position="15"/>
        <end position="33"/>
    </location>
</feature>
<accession>A0A7X0HNK1</accession>
<protein>
    <submittedName>
        <fullName evidence="2">Uncharacterized protein</fullName>
    </submittedName>
</protein>
<gene>
    <name evidence="2" type="ORF">HNR53_000582</name>
</gene>
<keyword evidence="1" id="KW-0812">Transmembrane</keyword>
<dbReference type="EMBL" id="JACHGK010000001">
    <property type="protein sequence ID" value="MBB6443994.1"/>
    <property type="molecule type" value="Genomic_DNA"/>
</dbReference>
<feature type="transmembrane region" description="Helical" evidence="1">
    <location>
        <begin position="291"/>
        <end position="311"/>
    </location>
</feature>
<feature type="transmembrane region" description="Helical" evidence="1">
    <location>
        <begin position="152"/>
        <end position="177"/>
    </location>
</feature>
<feature type="transmembrane region" description="Helical" evidence="1">
    <location>
        <begin position="111"/>
        <end position="131"/>
    </location>
</feature>
<feature type="transmembrane region" description="Helical" evidence="1">
    <location>
        <begin position="68"/>
        <end position="91"/>
    </location>
</feature>
<dbReference type="AlphaFoldDB" id="A0A7X0HNK1"/>
<evidence type="ECO:0000313" key="3">
    <source>
        <dbReference type="Proteomes" id="UP000531594"/>
    </source>
</evidence>
<comment type="caution">
    <text evidence="2">The sequence shown here is derived from an EMBL/GenBank/DDBJ whole genome shotgun (WGS) entry which is preliminary data.</text>
</comment>
<reference evidence="2 3" key="1">
    <citation type="submission" date="2020-08" db="EMBL/GenBank/DDBJ databases">
        <title>Genomic Encyclopedia of Type Strains, Phase IV (KMG-IV): sequencing the most valuable type-strain genomes for metagenomic binning, comparative biology and taxonomic classification.</title>
        <authorList>
            <person name="Goeker M."/>
        </authorList>
    </citation>
    <scope>NUCLEOTIDE SEQUENCE [LARGE SCALE GENOMIC DNA]</scope>
    <source>
        <strain evidence="2 3">DSM 5391</strain>
    </source>
</reference>
<keyword evidence="1" id="KW-1133">Transmembrane helix</keyword>
<dbReference type="RefSeq" id="WP_377802076.1">
    <property type="nucleotide sequence ID" value="NZ_JBHLZA010000020.1"/>
</dbReference>
<feature type="transmembrane region" description="Helical" evidence="1">
    <location>
        <begin position="252"/>
        <end position="271"/>
    </location>
</feature>
<keyword evidence="3" id="KW-1185">Reference proteome</keyword>
<feature type="transmembrane region" description="Helical" evidence="1">
    <location>
        <begin position="413"/>
        <end position="434"/>
    </location>
</feature>